<dbReference type="EMBL" id="LR877163">
    <property type="protein sequence ID" value="CAD2220903.1"/>
    <property type="molecule type" value="Genomic_DNA"/>
</dbReference>
<dbReference type="GO" id="GO:0020037">
    <property type="term" value="F:heme binding"/>
    <property type="evidence" value="ECO:0007669"/>
    <property type="project" value="TreeGrafter"/>
</dbReference>
<dbReference type="Proteomes" id="UP000515908">
    <property type="component" value="Chromosome 19"/>
</dbReference>
<reference evidence="7 8" key="1">
    <citation type="submission" date="2020-08" db="EMBL/GenBank/DDBJ databases">
        <authorList>
            <person name="Newling K."/>
            <person name="Davey J."/>
            <person name="Forrester S."/>
        </authorList>
    </citation>
    <scope>NUCLEOTIDE SEQUENCE [LARGE SCALE GENOMIC DNA]</scope>
    <source>
        <strain evidence="8">Crithidia deanei Carvalho (ATCC PRA-265)</strain>
    </source>
</reference>
<dbReference type="GO" id="GO:0043546">
    <property type="term" value="F:molybdopterin cofactor binding"/>
    <property type="evidence" value="ECO:0007669"/>
    <property type="project" value="TreeGrafter"/>
</dbReference>
<dbReference type="Gene3D" id="2.60.40.650">
    <property type="match status" value="1"/>
</dbReference>
<dbReference type="InterPro" id="IPR008335">
    <property type="entry name" value="Mopterin_OxRdtase_euk"/>
</dbReference>
<dbReference type="Pfam" id="PF00174">
    <property type="entry name" value="Oxidored_molyb"/>
    <property type="match status" value="1"/>
</dbReference>
<dbReference type="Gene3D" id="3.90.420.10">
    <property type="entry name" value="Oxidoreductase, molybdopterin-binding domain"/>
    <property type="match status" value="1"/>
</dbReference>
<evidence type="ECO:0000256" key="4">
    <source>
        <dbReference type="ARBA" id="ARBA00023002"/>
    </source>
</evidence>
<dbReference type="InterPro" id="IPR005066">
    <property type="entry name" value="MoCF_OxRdtse_dimer"/>
</dbReference>
<keyword evidence="3" id="KW-0479">Metal-binding</keyword>
<dbReference type="SUPFAM" id="SSF81296">
    <property type="entry name" value="E set domains"/>
    <property type="match status" value="1"/>
</dbReference>
<dbReference type="AlphaFoldDB" id="A0A7G2CQX1"/>
<keyword evidence="8" id="KW-1185">Reference proteome</keyword>
<sequence length="439" mass="49222">MLAAGSGIDKWWKIFNIHDEDAVRDILERHRIGNLKGYKPLPEVSNDAMWVNEPKRSPGLLVLNSRPFNAQSPEGVMDEFITPNDLFFVRGHMPVPDLTNKPDFCVQVEGDGIISHCFTLDELRSRFQQHTVTTTMQCGGNRRKTMQSEFSHTGKGVKGLEWSSGGIGTASWTGVWLREVLAACRQSEPENKDTYHVQFEGADHDAAGHFQVSIPYKMATHEDADVLLAYKMNGEDIPRDHGYPLRAIVPGVVGVRNCKFLQRVTVQPFEAQSVWQQNDYKNFPSWETKPDPSYPSVYYMPVQSCLTDATYNPGEDSIDLKAYAYAGGGKAIQRVEVSFDGGETFERTANLLPPPPSHASPQVERSLPNEKAWAWRQVDAQTPVEDIKATPVELEDGTKVYNTCIRAITTDNATQPKVGSYNFRGLLYNGYSCREVKVE</sequence>
<dbReference type="PANTHER" id="PTHR19372">
    <property type="entry name" value="SULFITE REDUCTASE"/>
    <property type="match status" value="1"/>
</dbReference>
<dbReference type="GO" id="GO:0005739">
    <property type="term" value="C:mitochondrion"/>
    <property type="evidence" value="ECO:0007669"/>
    <property type="project" value="TreeGrafter"/>
</dbReference>
<dbReference type="VEuPathDB" id="TriTrypDB:ADEAN_000842700"/>
<evidence type="ECO:0000259" key="6">
    <source>
        <dbReference type="Pfam" id="PF03404"/>
    </source>
</evidence>
<name>A0A7G2CQX1_9TRYP</name>
<evidence type="ECO:0000259" key="5">
    <source>
        <dbReference type="Pfam" id="PF00174"/>
    </source>
</evidence>
<evidence type="ECO:0000256" key="1">
    <source>
        <dbReference type="ARBA" id="ARBA00001924"/>
    </source>
</evidence>
<keyword evidence="4" id="KW-0560">Oxidoreductase</keyword>
<dbReference type="SUPFAM" id="SSF56524">
    <property type="entry name" value="Oxidoreductase molybdopterin-binding domain"/>
    <property type="match status" value="1"/>
</dbReference>
<evidence type="ECO:0000256" key="2">
    <source>
        <dbReference type="ARBA" id="ARBA00022505"/>
    </source>
</evidence>
<dbReference type="InterPro" id="IPR014756">
    <property type="entry name" value="Ig_E-set"/>
</dbReference>
<keyword evidence="2" id="KW-0500">Molybdenum</keyword>
<accession>A0A7G2CQX1</accession>
<feature type="domain" description="Oxidoreductase molybdopterin-binding" evidence="5">
    <location>
        <begin position="92"/>
        <end position="275"/>
    </location>
</feature>
<dbReference type="GO" id="GO:0006790">
    <property type="term" value="P:sulfur compound metabolic process"/>
    <property type="evidence" value="ECO:0007669"/>
    <property type="project" value="TreeGrafter"/>
</dbReference>
<dbReference type="PRINTS" id="PR00407">
    <property type="entry name" value="EUMOPTERIN"/>
</dbReference>
<gene>
    <name evidence="7" type="ORF">ADEAN_000842700</name>
</gene>
<dbReference type="InterPro" id="IPR036374">
    <property type="entry name" value="OxRdtase_Mopterin-bd_sf"/>
</dbReference>
<comment type="cofactor">
    <cofactor evidence="1">
        <name>Mo-molybdopterin</name>
        <dbReference type="ChEBI" id="CHEBI:71302"/>
    </cofactor>
</comment>
<evidence type="ECO:0000256" key="3">
    <source>
        <dbReference type="ARBA" id="ARBA00022723"/>
    </source>
</evidence>
<dbReference type="GO" id="GO:0008482">
    <property type="term" value="F:sulfite oxidase activity"/>
    <property type="evidence" value="ECO:0007669"/>
    <property type="project" value="TreeGrafter"/>
</dbReference>
<dbReference type="GO" id="GO:0030151">
    <property type="term" value="F:molybdenum ion binding"/>
    <property type="evidence" value="ECO:0007669"/>
    <property type="project" value="InterPro"/>
</dbReference>
<protein>
    <submittedName>
        <fullName evidence="7">Oxidoreductase molybdopterin binding domain/Mo-co oxidoreductase dimerisation domain containing protein, putative</fullName>
    </submittedName>
</protein>
<dbReference type="Pfam" id="PF03404">
    <property type="entry name" value="Mo-co_dimer"/>
    <property type="match status" value="1"/>
</dbReference>
<proteinExistence type="predicted"/>
<organism evidence="7 8">
    <name type="scientific">Angomonas deanei</name>
    <dbReference type="NCBI Taxonomy" id="59799"/>
    <lineage>
        <taxon>Eukaryota</taxon>
        <taxon>Discoba</taxon>
        <taxon>Euglenozoa</taxon>
        <taxon>Kinetoplastea</taxon>
        <taxon>Metakinetoplastina</taxon>
        <taxon>Trypanosomatida</taxon>
        <taxon>Trypanosomatidae</taxon>
        <taxon>Strigomonadinae</taxon>
        <taxon>Angomonas</taxon>
    </lineage>
</organism>
<dbReference type="InterPro" id="IPR000572">
    <property type="entry name" value="OxRdtase_Mopterin-bd_dom"/>
</dbReference>
<dbReference type="PANTHER" id="PTHR19372:SF7">
    <property type="entry name" value="SULFITE OXIDASE, MITOCHONDRIAL"/>
    <property type="match status" value="1"/>
</dbReference>
<feature type="domain" description="Moybdenum cofactor oxidoreductase dimerisation" evidence="6">
    <location>
        <begin position="315"/>
        <end position="432"/>
    </location>
</feature>
<dbReference type="FunFam" id="3.90.420.10:FF:000002">
    <property type="entry name" value="sulfite oxidase, mitochondrial"/>
    <property type="match status" value="1"/>
</dbReference>
<evidence type="ECO:0000313" key="7">
    <source>
        <dbReference type="EMBL" id="CAD2220903.1"/>
    </source>
</evidence>
<evidence type="ECO:0000313" key="8">
    <source>
        <dbReference type="Proteomes" id="UP000515908"/>
    </source>
</evidence>